<keyword evidence="2 7" id="KW-1133">Transmembrane helix</keyword>
<dbReference type="SMART" id="SM00283">
    <property type="entry name" value="MA"/>
    <property type="match status" value="1"/>
</dbReference>
<dbReference type="EMBL" id="CP001631">
    <property type="protein sequence ID" value="ACU53701.1"/>
    <property type="molecule type" value="Genomic_DNA"/>
</dbReference>
<gene>
    <name evidence="10" type="ordered locus">Afer_0753</name>
</gene>
<dbReference type="InterPro" id="IPR003660">
    <property type="entry name" value="HAMP_dom"/>
</dbReference>
<keyword evidence="1 7" id="KW-0812">Transmembrane</keyword>
<evidence type="ECO:0000256" key="5">
    <source>
        <dbReference type="PROSITE-ProRule" id="PRU00284"/>
    </source>
</evidence>
<dbReference type="Pfam" id="PF00672">
    <property type="entry name" value="HAMP"/>
    <property type="match status" value="1"/>
</dbReference>
<dbReference type="RefSeq" id="WP_015798190.1">
    <property type="nucleotide sequence ID" value="NC_013124.1"/>
</dbReference>
<evidence type="ECO:0000259" key="9">
    <source>
        <dbReference type="PROSITE" id="PS50885"/>
    </source>
</evidence>
<dbReference type="KEGG" id="afo:Afer_0753"/>
<dbReference type="GO" id="GO:0007165">
    <property type="term" value="P:signal transduction"/>
    <property type="evidence" value="ECO:0007669"/>
    <property type="project" value="UniProtKB-KW"/>
</dbReference>
<dbReference type="GO" id="GO:0006935">
    <property type="term" value="P:chemotaxis"/>
    <property type="evidence" value="ECO:0007669"/>
    <property type="project" value="InterPro"/>
</dbReference>
<evidence type="ECO:0000256" key="3">
    <source>
        <dbReference type="ARBA" id="ARBA00023224"/>
    </source>
</evidence>
<dbReference type="GO" id="GO:0016020">
    <property type="term" value="C:membrane"/>
    <property type="evidence" value="ECO:0007669"/>
    <property type="project" value="InterPro"/>
</dbReference>
<dbReference type="InterPro" id="IPR004089">
    <property type="entry name" value="MCPsignal_dom"/>
</dbReference>
<feature type="domain" description="HAMP" evidence="9">
    <location>
        <begin position="213"/>
        <end position="266"/>
    </location>
</feature>
<dbReference type="Proteomes" id="UP000000771">
    <property type="component" value="Chromosome"/>
</dbReference>
<dbReference type="HOGENOM" id="CLU_000445_107_27_11"/>
<evidence type="ECO:0000256" key="7">
    <source>
        <dbReference type="SAM" id="Phobius"/>
    </source>
</evidence>
<dbReference type="eggNOG" id="COG0840">
    <property type="taxonomic scope" value="Bacteria"/>
</dbReference>
<dbReference type="STRING" id="525909.Afer_0753"/>
<dbReference type="CDD" id="cd06225">
    <property type="entry name" value="HAMP"/>
    <property type="match status" value="1"/>
</dbReference>
<evidence type="ECO:0000256" key="4">
    <source>
        <dbReference type="ARBA" id="ARBA00029447"/>
    </source>
</evidence>
<keyword evidence="7" id="KW-0472">Membrane</keyword>
<dbReference type="Gene3D" id="1.10.287.950">
    <property type="entry name" value="Methyl-accepting chemotaxis protein"/>
    <property type="match status" value="1"/>
</dbReference>
<dbReference type="PROSITE" id="PS50111">
    <property type="entry name" value="CHEMOTAXIS_TRANSDUC_2"/>
    <property type="match status" value="1"/>
</dbReference>
<dbReference type="SUPFAM" id="SSF58104">
    <property type="entry name" value="Methyl-accepting chemotaxis protein (MCP) signaling domain"/>
    <property type="match status" value="1"/>
</dbReference>
<protein>
    <submittedName>
        <fullName evidence="10">Methyl-accepting chemotaxis sensory transducer</fullName>
    </submittedName>
</protein>
<feature type="transmembrane region" description="Helical" evidence="7">
    <location>
        <begin position="189"/>
        <end position="210"/>
    </location>
</feature>
<evidence type="ECO:0000313" key="11">
    <source>
        <dbReference type="Proteomes" id="UP000000771"/>
    </source>
</evidence>
<dbReference type="InterPro" id="IPR004090">
    <property type="entry name" value="Chemotax_Me-accpt_rcpt"/>
</dbReference>
<evidence type="ECO:0000256" key="1">
    <source>
        <dbReference type="ARBA" id="ARBA00022692"/>
    </source>
</evidence>
<evidence type="ECO:0000256" key="6">
    <source>
        <dbReference type="SAM" id="MobiDB-lite"/>
    </source>
</evidence>
<dbReference type="Pfam" id="PF00015">
    <property type="entry name" value="MCPsignal"/>
    <property type="match status" value="1"/>
</dbReference>
<dbReference type="PRINTS" id="PR00260">
    <property type="entry name" value="CHEMTRNSDUCR"/>
</dbReference>
<dbReference type="SMART" id="SM00304">
    <property type="entry name" value="HAMP"/>
    <property type="match status" value="2"/>
</dbReference>
<feature type="domain" description="Methyl-accepting transducer" evidence="8">
    <location>
        <begin position="271"/>
        <end position="507"/>
    </location>
</feature>
<dbReference type="OrthoDB" id="1115140at2"/>
<keyword evidence="3 5" id="KW-0807">Transducer</keyword>
<dbReference type="PANTHER" id="PTHR32089:SF112">
    <property type="entry name" value="LYSOZYME-LIKE PROTEIN-RELATED"/>
    <property type="match status" value="1"/>
</dbReference>
<evidence type="ECO:0000313" key="10">
    <source>
        <dbReference type="EMBL" id="ACU53701.1"/>
    </source>
</evidence>
<feature type="region of interest" description="Disordered" evidence="6">
    <location>
        <begin position="535"/>
        <end position="558"/>
    </location>
</feature>
<keyword evidence="11" id="KW-1185">Reference proteome</keyword>
<proteinExistence type="inferred from homology"/>
<dbReference type="AlphaFoldDB" id="C7LY93"/>
<organism evidence="10 11">
    <name type="scientific">Acidimicrobium ferrooxidans (strain DSM 10331 / JCM 15462 / NBRC 103882 / ICP)</name>
    <dbReference type="NCBI Taxonomy" id="525909"/>
    <lineage>
        <taxon>Bacteria</taxon>
        <taxon>Bacillati</taxon>
        <taxon>Actinomycetota</taxon>
        <taxon>Acidimicrobiia</taxon>
        <taxon>Acidimicrobiales</taxon>
        <taxon>Acidimicrobiaceae</taxon>
        <taxon>Acidimicrobium</taxon>
    </lineage>
</organism>
<evidence type="ECO:0000256" key="2">
    <source>
        <dbReference type="ARBA" id="ARBA00022989"/>
    </source>
</evidence>
<accession>C7LY93</accession>
<dbReference type="PANTHER" id="PTHR32089">
    <property type="entry name" value="METHYL-ACCEPTING CHEMOTAXIS PROTEIN MCPB"/>
    <property type="match status" value="1"/>
</dbReference>
<evidence type="ECO:0000259" key="8">
    <source>
        <dbReference type="PROSITE" id="PS50111"/>
    </source>
</evidence>
<reference evidence="10 11" key="1">
    <citation type="journal article" date="2009" name="Stand. Genomic Sci.">
        <title>Complete genome sequence of Acidimicrobium ferrooxidans type strain (ICP).</title>
        <authorList>
            <person name="Clum A."/>
            <person name="Nolan M."/>
            <person name="Lang E."/>
            <person name="Glavina Del Rio T."/>
            <person name="Tice H."/>
            <person name="Copeland A."/>
            <person name="Cheng J.F."/>
            <person name="Lucas S."/>
            <person name="Chen F."/>
            <person name="Bruce D."/>
            <person name="Goodwin L."/>
            <person name="Pitluck S."/>
            <person name="Ivanova N."/>
            <person name="Mavrommatis K."/>
            <person name="Mikhailova N."/>
            <person name="Pati A."/>
            <person name="Chen A."/>
            <person name="Palaniappan K."/>
            <person name="Goker M."/>
            <person name="Spring S."/>
            <person name="Land M."/>
            <person name="Hauser L."/>
            <person name="Chang Y.J."/>
            <person name="Jeffries C.C."/>
            <person name="Chain P."/>
            <person name="Bristow J."/>
            <person name="Eisen J.A."/>
            <person name="Markowitz V."/>
            <person name="Hugenholtz P."/>
            <person name="Kyrpides N.C."/>
            <person name="Klenk H.P."/>
            <person name="Lapidus A."/>
        </authorList>
    </citation>
    <scope>NUCLEOTIDE SEQUENCE [LARGE SCALE GENOMIC DNA]</scope>
    <source>
        <strain evidence="11">DSM 10331 / JCM 15462 / NBRC 103882 / ICP</strain>
    </source>
</reference>
<dbReference type="PROSITE" id="PS50885">
    <property type="entry name" value="HAMP"/>
    <property type="match status" value="1"/>
</dbReference>
<sequence>MRTLAQKLLIAIVTLAIVVGIGGAMTVDQALASRTQARVYAADQARLEVLSQTITSDFYAWDDQMNMYVLTALATPGQHSLIAQTYQQAAQAGAQLDHDLGVAASLPATPAIRADLARVARDARAYGGYAREVHAAVLAGATSRAAYIQTVGNLAPSNDIMVALSNLGRDARIDASGALANVRAKAASAATWTAISLALLIVLLVALVVGMRRYVLGPLRALGASLWALAEGSTTVERLDESRADEFGEIARAFNQFRGRLLTLVDRVAASVGTLLESARELTEVAQGLSDGARETADQTANTVHAARDVNEHIQAVSVAAEQMRVAISEIARSAADAAGVAAGAVDVAGATQGRVQALGESSAEIGEVIATINGIAEQTNLLALNAAIEAARAGEAGKGFAVVASEVKELARNTARATEDIGAKLEAIRSESLAAVEAIGRISEVIATINDLQSSIASAVEEQSVTTNEISRVVELATRSTGDITRAMEDVSDSSRRAVDSVDSAGTVLAQLVELANSLGELVGVAATRSRGSDGAARFGLARHDADRSESFSAVSS</sequence>
<dbReference type="GO" id="GO:0004888">
    <property type="term" value="F:transmembrane signaling receptor activity"/>
    <property type="evidence" value="ECO:0007669"/>
    <property type="project" value="InterPro"/>
</dbReference>
<comment type="similarity">
    <text evidence="4">Belongs to the methyl-accepting chemotaxis (MCP) protein family.</text>
</comment>
<name>C7LY93_ACIFD</name>